<reference evidence="7 8" key="1">
    <citation type="submission" date="2018-06" db="EMBL/GenBank/DDBJ databases">
        <title>Genomic Encyclopedia of Type Strains, Phase III (KMG-III): the genomes of soil and plant-associated and newly described type strains.</title>
        <authorList>
            <person name="Whitman W."/>
        </authorList>
    </citation>
    <scope>NUCLEOTIDE SEQUENCE [LARGE SCALE GENOMIC DNA]</scope>
    <source>
        <strain evidence="7 8">CECT 7342</strain>
    </source>
</reference>
<dbReference type="InterPro" id="IPR003593">
    <property type="entry name" value="AAA+_ATPase"/>
</dbReference>
<dbReference type="InterPro" id="IPR017871">
    <property type="entry name" value="ABC_transporter-like_CS"/>
</dbReference>
<proteinExistence type="inferred from homology"/>
<keyword evidence="2" id="KW-0813">Transport</keyword>
<organism evidence="7 8">
    <name type="scientific">Achromobacter marplatensis</name>
    <dbReference type="NCBI Taxonomy" id="470868"/>
    <lineage>
        <taxon>Bacteria</taxon>
        <taxon>Pseudomonadati</taxon>
        <taxon>Pseudomonadota</taxon>
        <taxon>Betaproteobacteria</taxon>
        <taxon>Burkholderiales</taxon>
        <taxon>Alcaligenaceae</taxon>
        <taxon>Achromobacter</taxon>
    </lineage>
</organism>
<evidence type="ECO:0000256" key="3">
    <source>
        <dbReference type="ARBA" id="ARBA00022475"/>
    </source>
</evidence>
<evidence type="ECO:0000313" key="8">
    <source>
        <dbReference type="Proteomes" id="UP000252124"/>
    </source>
</evidence>
<dbReference type="PANTHER" id="PTHR43776:SF7">
    <property type="entry name" value="D,D-DIPEPTIDE TRANSPORT ATP-BINDING PROTEIN DDPF-RELATED"/>
    <property type="match status" value="1"/>
</dbReference>
<dbReference type="Gene3D" id="3.40.50.300">
    <property type="entry name" value="P-loop containing nucleotide triphosphate hydrolases"/>
    <property type="match status" value="2"/>
</dbReference>
<keyword evidence="8" id="KW-1185">Reference proteome</keyword>
<evidence type="ECO:0000256" key="1">
    <source>
        <dbReference type="ARBA" id="ARBA00005417"/>
    </source>
</evidence>
<dbReference type="PROSITE" id="PS50893">
    <property type="entry name" value="ABC_TRANSPORTER_2"/>
    <property type="match status" value="2"/>
</dbReference>
<dbReference type="PROSITE" id="PS00211">
    <property type="entry name" value="ABC_TRANSPORTER_1"/>
    <property type="match status" value="2"/>
</dbReference>
<dbReference type="RefSeq" id="WP_088587483.1">
    <property type="nucleotide sequence ID" value="NZ_CADIJU010000001.1"/>
</dbReference>
<keyword evidence="5 7" id="KW-0067">ATP-binding</keyword>
<dbReference type="NCBIfam" id="NF007739">
    <property type="entry name" value="PRK10419.1"/>
    <property type="match status" value="2"/>
</dbReference>
<comment type="similarity">
    <text evidence="1">Belongs to the ABC transporter superfamily.</text>
</comment>
<dbReference type="EMBL" id="QNRM01000001">
    <property type="protein sequence ID" value="RBP24194.1"/>
    <property type="molecule type" value="Genomic_DNA"/>
</dbReference>
<dbReference type="CDD" id="cd03257">
    <property type="entry name" value="ABC_NikE_OppD_transporters"/>
    <property type="match status" value="2"/>
</dbReference>
<comment type="caution">
    <text evidence="7">The sequence shown here is derived from an EMBL/GenBank/DDBJ whole genome shotgun (WGS) entry which is preliminary data.</text>
</comment>
<evidence type="ECO:0000313" key="7">
    <source>
        <dbReference type="EMBL" id="RBP24194.1"/>
    </source>
</evidence>
<dbReference type="InterPro" id="IPR013563">
    <property type="entry name" value="Oligopep_ABC_C"/>
</dbReference>
<name>A0ABX9GI15_9BURK</name>
<dbReference type="Pfam" id="PF08352">
    <property type="entry name" value="oligo_HPY"/>
    <property type="match status" value="2"/>
</dbReference>
<dbReference type="Proteomes" id="UP000252124">
    <property type="component" value="Unassembled WGS sequence"/>
</dbReference>
<dbReference type="SUPFAM" id="SSF52540">
    <property type="entry name" value="P-loop containing nucleoside triphosphate hydrolases"/>
    <property type="match status" value="2"/>
</dbReference>
<evidence type="ECO:0000256" key="2">
    <source>
        <dbReference type="ARBA" id="ARBA00022448"/>
    </source>
</evidence>
<keyword evidence="4" id="KW-0547">Nucleotide-binding</keyword>
<dbReference type="InterPro" id="IPR050319">
    <property type="entry name" value="ABC_transp_ATP-bind"/>
</dbReference>
<gene>
    <name evidence="7" type="ORF">DFP87_101704</name>
</gene>
<keyword evidence="3" id="KW-0472">Membrane</keyword>
<evidence type="ECO:0000259" key="6">
    <source>
        <dbReference type="PROSITE" id="PS50893"/>
    </source>
</evidence>
<dbReference type="InterPro" id="IPR027417">
    <property type="entry name" value="P-loop_NTPase"/>
</dbReference>
<dbReference type="GO" id="GO:0005524">
    <property type="term" value="F:ATP binding"/>
    <property type="evidence" value="ECO:0007669"/>
    <property type="project" value="UniProtKB-KW"/>
</dbReference>
<feature type="domain" description="ABC transporter" evidence="6">
    <location>
        <begin position="15"/>
        <end position="264"/>
    </location>
</feature>
<dbReference type="Pfam" id="PF00005">
    <property type="entry name" value="ABC_tran"/>
    <property type="match status" value="2"/>
</dbReference>
<dbReference type="PANTHER" id="PTHR43776">
    <property type="entry name" value="TRANSPORT ATP-BINDING PROTEIN"/>
    <property type="match status" value="1"/>
</dbReference>
<evidence type="ECO:0000256" key="5">
    <source>
        <dbReference type="ARBA" id="ARBA00022840"/>
    </source>
</evidence>
<sequence>MSAQPLKDVPDVLALRELNVAYQDGATGAWRNAVTDVSLAIQPGEIVALVGESGSGKSTTAAALIGLLPDNARRLGGSIALEGHELADAPESVWQGLRGRRIGFVPQDPGLSLDPVRRIDKQLEEALTVHGVPLAEARRRVPGILADVGLSDVERVARSFPHELSGGMRQRVLIGMAVAHEPALIIADEPTSALDVTVQRQVLDHLEALVRRKGIAVLLITHDLGVAFDRADRVVVMQGGRIVEAGAARQLRDHPRHTYTRTLLAAAPGLKRDGFHFQGARPPVQAPLLVVEGLQKRFGDVLAVDGVSFHVPRHGTTSLVGESGSGKSTTSRMALCLERPTAGRVLFDGRDVTRLTRSQLQDFRRRVQVVYQNPYASLNPRFTLEAIITEPLRAFGLGNGASRRARAAELLQAVELSPDLLDSRPARLSGGQRQRVAIARALAIEPELLVLDEPVSALDVSVQARILALLQRLQAELGVSYLFVSHDLAVVRQISDHVVVLRRGQVAEQGPVEQVFEAPRHPYTQALLGDTPGGRHARSAAAPAPLTLDLAA</sequence>
<dbReference type="NCBIfam" id="NF008453">
    <property type="entry name" value="PRK11308.1"/>
    <property type="match status" value="2"/>
</dbReference>
<dbReference type="SMART" id="SM00382">
    <property type="entry name" value="AAA"/>
    <property type="match status" value="2"/>
</dbReference>
<keyword evidence="3" id="KW-1003">Cell membrane</keyword>
<dbReference type="InterPro" id="IPR003439">
    <property type="entry name" value="ABC_transporter-like_ATP-bd"/>
</dbReference>
<protein>
    <submittedName>
        <fullName evidence="7">Peptide/nickel transport system ATP-binding protein</fullName>
    </submittedName>
</protein>
<evidence type="ECO:0000256" key="4">
    <source>
        <dbReference type="ARBA" id="ARBA00022741"/>
    </source>
</evidence>
<dbReference type="GeneID" id="99728871"/>
<accession>A0ABX9GI15</accession>
<feature type="domain" description="ABC transporter" evidence="6">
    <location>
        <begin position="289"/>
        <end position="528"/>
    </location>
</feature>